<dbReference type="EMBL" id="AWWV01012137">
    <property type="protein sequence ID" value="OMO68909.1"/>
    <property type="molecule type" value="Genomic_DNA"/>
</dbReference>
<comment type="caution">
    <text evidence="4">The sequence shown here is derived from an EMBL/GenBank/DDBJ whole genome shotgun (WGS) entry which is preliminary data.</text>
</comment>
<dbReference type="AlphaFoldDB" id="A0A1R3HEY1"/>
<dbReference type="InterPro" id="IPR007321">
    <property type="entry name" value="Transposase_28"/>
</dbReference>
<feature type="region of interest" description="Disordered" evidence="2">
    <location>
        <begin position="1"/>
        <end position="56"/>
    </location>
</feature>
<feature type="domain" description="Transposase (putative) gypsy type" evidence="3">
    <location>
        <begin position="171"/>
        <end position="209"/>
    </location>
</feature>
<accession>A0A1R3HEY1</accession>
<evidence type="ECO:0000313" key="4">
    <source>
        <dbReference type="EMBL" id="OMO68909.1"/>
    </source>
</evidence>
<proteinExistence type="predicted"/>
<feature type="region of interest" description="Disordered" evidence="2">
    <location>
        <begin position="360"/>
        <end position="381"/>
    </location>
</feature>
<reference evidence="4 5" key="1">
    <citation type="submission" date="2013-09" db="EMBL/GenBank/DDBJ databases">
        <title>Corchorus capsularis genome sequencing.</title>
        <authorList>
            <person name="Alam M."/>
            <person name="Haque M.S."/>
            <person name="Islam M.S."/>
            <person name="Emdad E.M."/>
            <person name="Islam M.M."/>
            <person name="Ahmed B."/>
            <person name="Halim A."/>
            <person name="Hossen Q.M.M."/>
            <person name="Hossain M.Z."/>
            <person name="Ahmed R."/>
            <person name="Khan M.M."/>
            <person name="Islam R."/>
            <person name="Rashid M.M."/>
            <person name="Khan S.A."/>
            <person name="Rahman M.S."/>
            <person name="Alam M."/>
        </authorList>
    </citation>
    <scope>NUCLEOTIDE SEQUENCE [LARGE SCALE GENOMIC DNA]</scope>
    <source>
        <strain evidence="5">cv. CVL-1</strain>
        <tissue evidence="4">Whole seedling</tissue>
    </source>
</reference>
<gene>
    <name evidence="4" type="ORF">CCACVL1_19774</name>
</gene>
<keyword evidence="1" id="KW-0175">Coiled coil</keyword>
<feature type="coiled-coil region" evidence="1">
    <location>
        <begin position="547"/>
        <end position="599"/>
    </location>
</feature>
<evidence type="ECO:0000256" key="1">
    <source>
        <dbReference type="SAM" id="Coils"/>
    </source>
</evidence>
<feature type="compositionally biased region" description="Basic and acidic residues" evidence="2">
    <location>
        <begin position="20"/>
        <end position="34"/>
    </location>
</feature>
<keyword evidence="5" id="KW-1185">Reference proteome</keyword>
<dbReference type="Proteomes" id="UP000188268">
    <property type="component" value="Unassembled WGS sequence"/>
</dbReference>
<sequence>MSEEDSFQDISKSSFIKVGDSGEHSSESEPESRLVRRPRNPAVRVTGNIDHPNVSSLDERHPLLRETGVLYAAIGRSVNFRKLHDERPSSGRKKFTKVASSVSKYIFIPGSNSSKSSKRRTSKKYSRSINAARLQASKAGLGPVSGYKMFLPTKADRLYMLSHNGRRAFFYKVMFECGFRILGHPFIDQVLDSYGIATSQLNPNSWFLLVGEKLLSRVLLVGIFGKPECFGVRVKDEEAWPIETQWRKVKTTEINDKHFTLTSAEEKQVEHLEKHSYKPRVLVDPARLVLCGLSPEPYKMEGIKKQKCSAGVCTPLTIFTEMERNGVIVEVDTWVRPGSQAMGHGAGKGPMALKLMQEAYEKEQADRPSPSSEAHSYDHGDYEMNPARLAAAQKRLQDELAAVAAAKSASAANVTSLTVGSTLPSIAEESNEADDLRVVASHPSLFSSGIFSGGGFGEWRELERQGQASPLFIELLGRYFAHGLSFGTLHDVAATMLGAEANFSKYEKEIRTTVLEIGDFIDKHKSGASIAQVNQLKADLLESRAKLIAAEGKLQTTELSLKDANKRAKKKDDLLKKLNRTHLKSVNKLQTKVNNLNAELDACYGATARQVLRARASAIYMIRKTKGIDDMSDTKFEDEELPDGDPLSKEFDPKPFEAPLEDPDSSDEVGAIMGKESEGGKEVTNETEGVEQRESPLKKKRKANEE</sequence>
<feature type="compositionally biased region" description="Basic and acidic residues" evidence="2">
    <location>
        <begin position="646"/>
        <end position="655"/>
    </location>
</feature>
<feature type="region of interest" description="Disordered" evidence="2">
    <location>
        <begin position="631"/>
        <end position="706"/>
    </location>
</feature>
<evidence type="ECO:0000256" key="2">
    <source>
        <dbReference type="SAM" id="MobiDB-lite"/>
    </source>
</evidence>
<name>A0A1R3HEY1_COCAP</name>
<dbReference type="Gramene" id="OMO68909">
    <property type="protein sequence ID" value="OMO68909"/>
    <property type="gene ID" value="CCACVL1_19774"/>
</dbReference>
<dbReference type="OrthoDB" id="1750920at2759"/>
<dbReference type="Pfam" id="PF04195">
    <property type="entry name" value="Transposase_28"/>
    <property type="match status" value="1"/>
</dbReference>
<protein>
    <recommendedName>
        <fullName evidence="3">Transposase (putative) gypsy type domain-containing protein</fullName>
    </recommendedName>
</protein>
<evidence type="ECO:0000259" key="3">
    <source>
        <dbReference type="Pfam" id="PF04195"/>
    </source>
</evidence>
<feature type="compositionally biased region" description="Basic and acidic residues" evidence="2">
    <location>
        <begin position="675"/>
        <end position="706"/>
    </location>
</feature>
<organism evidence="4 5">
    <name type="scientific">Corchorus capsularis</name>
    <name type="common">Jute</name>
    <dbReference type="NCBI Taxonomy" id="210143"/>
    <lineage>
        <taxon>Eukaryota</taxon>
        <taxon>Viridiplantae</taxon>
        <taxon>Streptophyta</taxon>
        <taxon>Embryophyta</taxon>
        <taxon>Tracheophyta</taxon>
        <taxon>Spermatophyta</taxon>
        <taxon>Magnoliopsida</taxon>
        <taxon>eudicotyledons</taxon>
        <taxon>Gunneridae</taxon>
        <taxon>Pentapetalae</taxon>
        <taxon>rosids</taxon>
        <taxon>malvids</taxon>
        <taxon>Malvales</taxon>
        <taxon>Malvaceae</taxon>
        <taxon>Grewioideae</taxon>
        <taxon>Apeibeae</taxon>
        <taxon>Corchorus</taxon>
    </lineage>
</organism>
<evidence type="ECO:0000313" key="5">
    <source>
        <dbReference type="Proteomes" id="UP000188268"/>
    </source>
</evidence>